<keyword evidence="2" id="KW-1185">Reference proteome</keyword>
<dbReference type="Proteomes" id="UP000033874">
    <property type="component" value="Unassembled WGS sequence"/>
</dbReference>
<dbReference type="STRING" id="56193.YP76_04330"/>
<dbReference type="RefSeq" id="WP_046762320.1">
    <property type="nucleotide sequence ID" value="NZ_LBIC01000001.1"/>
</dbReference>
<gene>
    <name evidence="1" type="ORF">YP76_04330</name>
</gene>
<evidence type="ECO:0008006" key="3">
    <source>
        <dbReference type="Google" id="ProtNLM"/>
    </source>
</evidence>
<evidence type="ECO:0000313" key="2">
    <source>
        <dbReference type="Proteomes" id="UP000033874"/>
    </source>
</evidence>
<name>A0A0M3AVM7_9SPHN</name>
<reference evidence="1 2" key="1">
    <citation type="submission" date="2015-04" db="EMBL/GenBank/DDBJ databases">
        <title>Genome sequence of aromatic hydrocarbons-degrading Sphingobium chungbukense DJ77.</title>
        <authorList>
            <person name="Kim Y.-C."/>
            <person name="Chae J.-C."/>
        </authorList>
    </citation>
    <scope>NUCLEOTIDE SEQUENCE [LARGE SCALE GENOMIC DNA]</scope>
    <source>
        <strain evidence="1 2">DJ77</strain>
    </source>
</reference>
<comment type="caution">
    <text evidence="1">The sequence shown here is derived from an EMBL/GenBank/DDBJ whole genome shotgun (WGS) entry which is preliminary data.</text>
</comment>
<proteinExistence type="predicted"/>
<sequence length="61" mass="6973">MGALYIRARLVNAYRRIFPHPAVIAKRERRRVATKAAVSTKRRDHAAIMAMAELLRSEVRG</sequence>
<accession>A0A0M3AVM7</accession>
<organism evidence="1 2">
    <name type="scientific">Sphingobium chungbukense</name>
    <dbReference type="NCBI Taxonomy" id="56193"/>
    <lineage>
        <taxon>Bacteria</taxon>
        <taxon>Pseudomonadati</taxon>
        <taxon>Pseudomonadota</taxon>
        <taxon>Alphaproteobacteria</taxon>
        <taxon>Sphingomonadales</taxon>
        <taxon>Sphingomonadaceae</taxon>
        <taxon>Sphingobium</taxon>
    </lineage>
</organism>
<dbReference type="AlphaFoldDB" id="A0A0M3AVM7"/>
<evidence type="ECO:0000313" key="1">
    <source>
        <dbReference type="EMBL" id="KKW93885.1"/>
    </source>
</evidence>
<dbReference type="PATRIC" id="fig|56193.3.peg.889"/>
<protein>
    <recommendedName>
        <fullName evidence="3">Transposase</fullName>
    </recommendedName>
</protein>
<dbReference type="EMBL" id="LBIC01000001">
    <property type="protein sequence ID" value="KKW93885.1"/>
    <property type="molecule type" value="Genomic_DNA"/>
</dbReference>